<comment type="caution">
    <text evidence="6">The sequence shown here is derived from an EMBL/GenBank/DDBJ whole genome shotgun (WGS) entry which is preliminary data.</text>
</comment>
<evidence type="ECO:0000313" key="6">
    <source>
        <dbReference type="EMBL" id="KAF1372498.1"/>
    </source>
</evidence>
<evidence type="ECO:0000256" key="5">
    <source>
        <dbReference type="ARBA" id="ARBA00038874"/>
    </source>
</evidence>
<name>A0A6A5E2I8_PERFL</name>
<protein>
    <recommendedName>
        <fullName evidence="5">ethanolamine kinase</fullName>
        <ecNumber evidence="5">2.7.1.82</ecNumber>
    </recommendedName>
</protein>
<keyword evidence="1" id="KW-0444">Lipid biosynthesis</keyword>
<dbReference type="Proteomes" id="UP000465112">
    <property type="component" value="Chromosome 23"/>
</dbReference>
<evidence type="ECO:0000256" key="4">
    <source>
        <dbReference type="ARBA" id="ARBA00038211"/>
    </source>
</evidence>
<dbReference type="Gene3D" id="3.90.1200.10">
    <property type="match status" value="1"/>
</dbReference>
<dbReference type="GO" id="GO:0006646">
    <property type="term" value="P:phosphatidylethanolamine biosynthetic process"/>
    <property type="evidence" value="ECO:0007669"/>
    <property type="project" value="TreeGrafter"/>
</dbReference>
<keyword evidence="1" id="KW-0594">Phospholipid biosynthesis</keyword>
<dbReference type="InterPro" id="IPR011009">
    <property type="entry name" value="Kinase-like_dom_sf"/>
</dbReference>
<comment type="similarity">
    <text evidence="4">Belongs to the choline/ethanolamine kinase family.</text>
</comment>
<dbReference type="EC" id="2.7.1.82" evidence="5"/>
<organism evidence="6 7">
    <name type="scientific">Perca fluviatilis</name>
    <name type="common">European perch</name>
    <dbReference type="NCBI Taxonomy" id="8168"/>
    <lineage>
        <taxon>Eukaryota</taxon>
        <taxon>Metazoa</taxon>
        <taxon>Chordata</taxon>
        <taxon>Craniata</taxon>
        <taxon>Vertebrata</taxon>
        <taxon>Euteleostomi</taxon>
        <taxon>Actinopterygii</taxon>
        <taxon>Neopterygii</taxon>
        <taxon>Teleostei</taxon>
        <taxon>Neoteleostei</taxon>
        <taxon>Acanthomorphata</taxon>
        <taxon>Eupercaria</taxon>
        <taxon>Perciformes</taxon>
        <taxon>Percoidei</taxon>
        <taxon>Percidae</taxon>
        <taxon>Percinae</taxon>
        <taxon>Perca</taxon>
    </lineage>
</organism>
<dbReference type="GO" id="GO:0004305">
    <property type="term" value="F:ethanolamine kinase activity"/>
    <property type="evidence" value="ECO:0007669"/>
    <property type="project" value="UniProtKB-EC"/>
</dbReference>
<evidence type="ECO:0000256" key="3">
    <source>
        <dbReference type="ARBA" id="ARBA00037883"/>
    </source>
</evidence>
<comment type="pathway">
    <text evidence="3">Phospholipid metabolism; phosphatidylethanolamine biosynthesis; phosphatidylethanolamine from ethanolamine: step 1/3.</text>
</comment>
<reference evidence="6 7" key="1">
    <citation type="submission" date="2019-06" db="EMBL/GenBank/DDBJ databases">
        <title>A chromosome-scale genome assembly of the European perch, Perca fluviatilis.</title>
        <authorList>
            <person name="Roques C."/>
            <person name="Zahm M."/>
            <person name="Cabau C."/>
            <person name="Klopp C."/>
            <person name="Bouchez O."/>
            <person name="Donnadieu C."/>
            <person name="Kuhl H."/>
            <person name="Gislard M."/>
            <person name="Guendouz S."/>
            <person name="Journot L."/>
            <person name="Haffray P."/>
            <person name="Bestin A."/>
            <person name="Morvezen R."/>
            <person name="Feron R."/>
            <person name="Wen M."/>
            <person name="Jouanno E."/>
            <person name="Herpin A."/>
            <person name="Schartl M."/>
            <person name="Postlethwait J."/>
            <person name="Schaerlinger B."/>
            <person name="Chardard D."/>
            <person name="Lecocq T."/>
            <person name="Poncet C."/>
            <person name="Jaffrelo L."/>
            <person name="Lampietro C."/>
            <person name="Guiguen Y."/>
        </authorList>
    </citation>
    <scope>NUCLEOTIDE SEQUENCE [LARGE SCALE GENOMIC DNA]</scope>
    <source>
        <tissue evidence="6">Blood</tissue>
    </source>
</reference>
<dbReference type="Pfam" id="PF01633">
    <property type="entry name" value="Choline_kinase"/>
    <property type="match status" value="1"/>
</dbReference>
<dbReference type="GO" id="GO:0005737">
    <property type="term" value="C:cytoplasm"/>
    <property type="evidence" value="ECO:0007669"/>
    <property type="project" value="TreeGrafter"/>
</dbReference>
<evidence type="ECO:0000313" key="7">
    <source>
        <dbReference type="Proteomes" id="UP000465112"/>
    </source>
</evidence>
<keyword evidence="2" id="KW-1208">Phospholipid metabolism</keyword>
<dbReference type="SUPFAM" id="SSF56112">
    <property type="entry name" value="Protein kinase-like (PK-like)"/>
    <property type="match status" value="1"/>
</dbReference>
<accession>A0A6A5E2I8</accession>
<evidence type="ECO:0000256" key="1">
    <source>
        <dbReference type="ARBA" id="ARBA00023209"/>
    </source>
</evidence>
<keyword evidence="7" id="KW-1185">Reference proteome</keyword>
<dbReference type="AlphaFoldDB" id="A0A6A5E2I8"/>
<proteinExistence type="inferred from homology"/>
<evidence type="ECO:0000256" key="2">
    <source>
        <dbReference type="ARBA" id="ARBA00023264"/>
    </source>
</evidence>
<dbReference type="PANTHER" id="PTHR22603">
    <property type="entry name" value="CHOLINE/ETHANOALAMINE KINASE"/>
    <property type="match status" value="1"/>
</dbReference>
<sequence>MSAVGATYLPISLQCYSPTSCPCDSSKATYDAGNVKFIDYEYAGYNYQAYDIGNHFNEFAGLNEVDYSHYPERTFQLPWLRSYLEAYKEHKGQGSEVTDREVEILYVQVNNFALASHFFWGLWALIQAKVSTIDFDFLGYAVLRFNQYFKMKLDVAELNLPE</sequence>
<keyword evidence="1" id="KW-0443">Lipid metabolism</keyword>
<dbReference type="EMBL" id="VHII01000023">
    <property type="protein sequence ID" value="KAF1372498.1"/>
    <property type="molecule type" value="Genomic_DNA"/>
</dbReference>
<gene>
    <name evidence="6" type="ORF">PFLUV_G00266030</name>
</gene>
<dbReference type="PANTHER" id="PTHR22603:SF91">
    <property type="entry name" value="ETHANOLAMINE KINASE 1"/>
    <property type="match status" value="1"/>
</dbReference>